<evidence type="ECO:0000256" key="7">
    <source>
        <dbReference type="ARBA" id="ARBA00023242"/>
    </source>
</evidence>
<dbReference type="FunFam" id="1.20.920.10:FF:000048">
    <property type="entry name" value="RSC complex subunit (RSC1), putative"/>
    <property type="match status" value="1"/>
</dbReference>
<keyword evidence="6" id="KW-0804">Transcription</keyword>
<name>A0A8E2JY69_9PEZI</name>
<dbReference type="CDD" id="cd04717">
    <property type="entry name" value="BAH_polybromo"/>
    <property type="match status" value="1"/>
</dbReference>
<comment type="subcellular location">
    <subcellularLocation>
        <location evidence="1">Nucleus</location>
    </subcellularLocation>
</comment>
<evidence type="ECO:0000259" key="10">
    <source>
        <dbReference type="PROSITE" id="PS50014"/>
    </source>
</evidence>
<dbReference type="InterPro" id="IPR036427">
    <property type="entry name" value="Bromodomain-like_sf"/>
</dbReference>
<dbReference type="SMART" id="SM00439">
    <property type="entry name" value="BAH"/>
    <property type="match status" value="1"/>
</dbReference>
<evidence type="ECO:0000256" key="3">
    <source>
        <dbReference type="ARBA" id="ARBA00022853"/>
    </source>
</evidence>
<sequence>MAATRAPSSTPIPSTETNQPDGASSNVTDEEWKAMTTVLNNVYAYRMEDGYDPSKLFQRKVNKRAVPDYYNVIKEPMALSIIKTKVSAKEYKSFADFVRDFALVPHNAQVYNRQESSAYQDALEVKRVLELELKKLVDEKIIAEEAAALPYLGEIPEQDEAAPEEEEEEEEEDEEEDDEEVDESDEESGKRKRKRGPRSTAAITKREGGTKAKDDTVAKANDPESRKKRGRPPRVDTPMEARIKAIMKGIRKPRNAQNKLMISHFERVPDKAVMPEYHAEIKNPMAMDMLKKKLKRKKYNSVDHFMTDVELMFENAKLYNEDDSQVYKDAVHLQKEARLLAEQEKKKPDTEYVMEEGRLPMPNGILHNGELWKVGDWVHIQNANDLTKPIVAQIYRTWQDSEGGKWVNACWYYRPEQTVHRFDRHFLENEVVKTGQYRDHPIDEVVDRCFVMFFTRYNKGRPRNFPADKEIYVCEARYNEEKHKLNKIKTWASCLPDEVRDKDYEMDLFDAPRKIKKVPSPIAYLLKDEQKETDDLPKPEWGAENAPPKIGAVHRRPRDPKESPPPEPTPSPPPPPPPPPPRQPSNITNPPTNGFGNDQRMDFTMGQTPAQTPMPAPTPQPHHVPPAYTPQHTQHFHQHSASPVPPMQHIPASQPSTFPALTPHMPFSTPQPTPSLPHYSTPQQSNAYQPATGARGAAPLGYKTPQPVEVYHLNDQANASIPADVRRQFHTDDRGRVLFFTAPPLDPLTPAKPGAALGHSARFLAAKARREDMLARKRSQDAAMLAQRAEAAKRAVGEREHRFLAQVVDVGGRALRALEGQLVEATRREFEALFAGGEEEEEEVRKGIRAEVERLVAVQREVQGRRVEVSRRREREEGPRGAGLRGMTVLLEEAI</sequence>
<evidence type="ECO:0000256" key="9">
    <source>
        <dbReference type="SAM" id="MobiDB-lite"/>
    </source>
</evidence>
<feature type="region of interest" description="Disordered" evidence="9">
    <location>
        <begin position="531"/>
        <end position="647"/>
    </location>
</feature>
<dbReference type="PANTHER" id="PTHR16062:SF21">
    <property type="entry name" value="CHROMATIN STRUCTURE-REMODELING COMPLEX SUBUNIT RSC1-RELATED"/>
    <property type="match status" value="1"/>
</dbReference>
<feature type="domain" description="Bromo" evidence="10">
    <location>
        <begin position="49"/>
        <end position="119"/>
    </location>
</feature>
<dbReference type="GO" id="GO:0003682">
    <property type="term" value="F:chromatin binding"/>
    <property type="evidence" value="ECO:0007669"/>
    <property type="project" value="InterPro"/>
</dbReference>
<feature type="compositionally biased region" description="Basic and acidic residues" evidence="9">
    <location>
        <begin position="204"/>
        <end position="225"/>
    </location>
</feature>
<dbReference type="PRINTS" id="PR01217">
    <property type="entry name" value="PRICHEXTENSN"/>
</dbReference>
<feature type="compositionally biased region" description="Pro residues" evidence="9">
    <location>
        <begin position="565"/>
        <end position="583"/>
    </location>
</feature>
<dbReference type="CDD" id="cd05522">
    <property type="entry name" value="Bromo_Rsc1_2_II"/>
    <property type="match status" value="1"/>
</dbReference>
<evidence type="ECO:0000256" key="1">
    <source>
        <dbReference type="ARBA" id="ARBA00004123"/>
    </source>
</evidence>
<dbReference type="GO" id="GO:0006338">
    <property type="term" value="P:chromatin remodeling"/>
    <property type="evidence" value="ECO:0007669"/>
    <property type="project" value="InterPro"/>
</dbReference>
<dbReference type="PROSITE" id="PS50014">
    <property type="entry name" value="BROMODOMAIN_2"/>
    <property type="match status" value="2"/>
</dbReference>
<dbReference type="GO" id="GO:0006368">
    <property type="term" value="P:transcription elongation by RNA polymerase II"/>
    <property type="evidence" value="ECO:0007669"/>
    <property type="project" value="TreeGrafter"/>
</dbReference>
<dbReference type="Pfam" id="PF01426">
    <property type="entry name" value="BAH"/>
    <property type="match status" value="1"/>
</dbReference>
<dbReference type="InterPro" id="IPR037382">
    <property type="entry name" value="Rsc/polybromo"/>
</dbReference>
<keyword evidence="2" id="KW-0677">Repeat</keyword>
<dbReference type="FunFam" id="2.30.30.490:FF:000015">
    <property type="entry name" value="Chromatin structure-remodeling complex subunit RSC1"/>
    <property type="match status" value="1"/>
</dbReference>
<dbReference type="InterPro" id="IPR001025">
    <property type="entry name" value="BAH_dom"/>
</dbReference>
<feature type="compositionally biased region" description="Polar residues" evidence="9">
    <location>
        <begin position="1"/>
        <end position="27"/>
    </location>
</feature>
<dbReference type="Gene3D" id="2.30.30.490">
    <property type="match status" value="1"/>
</dbReference>
<evidence type="ECO:0000256" key="5">
    <source>
        <dbReference type="ARBA" id="ARBA00023117"/>
    </source>
</evidence>
<dbReference type="Gene3D" id="1.20.920.10">
    <property type="entry name" value="Bromodomain-like"/>
    <property type="match status" value="2"/>
</dbReference>
<evidence type="ECO:0000256" key="4">
    <source>
        <dbReference type="ARBA" id="ARBA00023015"/>
    </source>
</evidence>
<dbReference type="CDD" id="cd22541">
    <property type="entry name" value="SP5_N"/>
    <property type="match status" value="1"/>
</dbReference>
<keyword evidence="3" id="KW-0156">Chromatin regulator</keyword>
<keyword evidence="5 8" id="KW-0103">Bromodomain</keyword>
<dbReference type="InterPro" id="IPR018359">
    <property type="entry name" value="Bromodomain_CS"/>
</dbReference>
<dbReference type="SMART" id="SM00297">
    <property type="entry name" value="BROMO"/>
    <property type="match status" value="2"/>
</dbReference>
<dbReference type="CDD" id="cd04369">
    <property type="entry name" value="Bromodomain"/>
    <property type="match status" value="1"/>
</dbReference>
<organism evidence="12 13">
    <name type="scientific">Glonium stellatum</name>
    <dbReference type="NCBI Taxonomy" id="574774"/>
    <lineage>
        <taxon>Eukaryota</taxon>
        <taxon>Fungi</taxon>
        <taxon>Dikarya</taxon>
        <taxon>Ascomycota</taxon>
        <taxon>Pezizomycotina</taxon>
        <taxon>Dothideomycetes</taxon>
        <taxon>Pleosporomycetidae</taxon>
        <taxon>Gloniales</taxon>
        <taxon>Gloniaceae</taxon>
        <taxon>Glonium</taxon>
    </lineage>
</organism>
<dbReference type="InterPro" id="IPR043151">
    <property type="entry name" value="BAH_sf"/>
</dbReference>
<evidence type="ECO:0000313" key="12">
    <source>
        <dbReference type="EMBL" id="OCL14084.1"/>
    </source>
</evidence>
<feature type="compositionally biased region" description="Pro residues" evidence="9">
    <location>
        <begin position="612"/>
        <end position="628"/>
    </location>
</feature>
<dbReference type="PROSITE" id="PS51038">
    <property type="entry name" value="BAH"/>
    <property type="match status" value="1"/>
</dbReference>
<dbReference type="PANTHER" id="PTHR16062">
    <property type="entry name" value="SWI/SNF-RELATED"/>
    <property type="match status" value="1"/>
</dbReference>
<reference evidence="12 13" key="1">
    <citation type="journal article" date="2016" name="Nat. Commun.">
        <title>Ectomycorrhizal ecology is imprinted in the genome of the dominant symbiotic fungus Cenococcum geophilum.</title>
        <authorList>
            <consortium name="DOE Joint Genome Institute"/>
            <person name="Peter M."/>
            <person name="Kohler A."/>
            <person name="Ohm R.A."/>
            <person name="Kuo A."/>
            <person name="Krutzmann J."/>
            <person name="Morin E."/>
            <person name="Arend M."/>
            <person name="Barry K.W."/>
            <person name="Binder M."/>
            <person name="Choi C."/>
            <person name="Clum A."/>
            <person name="Copeland A."/>
            <person name="Grisel N."/>
            <person name="Haridas S."/>
            <person name="Kipfer T."/>
            <person name="LaButti K."/>
            <person name="Lindquist E."/>
            <person name="Lipzen A."/>
            <person name="Maire R."/>
            <person name="Meier B."/>
            <person name="Mihaltcheva S."/>
            <person name="Molinier V."/>
            <person name="Murat C."/>
            <person name="Poggeler S."/>
            <person name="Quandt C.A."/>
            <person name="Sperisen C."/>
            <person name="Tritt A."/>
            <person name="Tisserant E."/>
            <person name="Crous P.W."/>
            <person name="Henrissat B."/>
            <person name="Nehls U."/>
            <person name="Egli S."/>
            <person name="Spatafora J.W."/>
            <person name="Grigoriev I.V."/>
            <person name="Martin F.M."/>
        </authorList>
    </citation>
    <scope>NUCLEOTIDE SEQUENCE [LARGE SCALE GENOMIC DNA]</scope>
    <source>
        <strain evidence="12 13">CBS 207.34</strain>
    </source>
</reference>
<feature type="region of interest" description="Disordered" evidence="9">
    <location>
        <begin position="1"/>
        <end position="29"/>
    </location>
</feature>
<evidence type="ECO:0000256" key="8">
    <source>
        <dbReference type="PROSITE-ProRule" id="PRU00035"/>
    </source>
</evidence>
<accession>A0A8E2JY69</accession>
<dbReference type="InterPro" id="IPR001487">
    <property type="entry name" value="Bromodomain"/>
</dbReference>
<feature type="region of interest" description="Disordered" evidence="9">
    <location>
        <begin position="152"/>
        <end position="238"/>
    </location>
</feature>
<keyword evidence="4" id="KW-0805">Transcription regulation</keyword>
<dbReference type="PROSITE" id="PS00633">
    <property type="entry name" value="BROMODOMAIN_1"/>
    <property type="match status" value="1"/>
</dbReference>
<feature type="domain" description="Bromo" evidence="10">
    <location>
        <begin position="257"/>
        <end position="327"/>
    </location>
</feature>
<protein>
    <submittedName>
        <fullName evidence="12">Bromodomain-containing protein</fullName>
    </submittedName>
</protein>
<feature type="region of interest" description="Disordered" evidence="9">
    <location>
        <begin position="664"/>
        <end position="700"/>
    </location>
</feature>
<dbReference type="Proteomes" id="UP000250140">
    <property type="component" value="Unassembled WGS sequence"/>
</dbReference>
<keyword evidence="13" id="KW-1185">Reference proteome</keyword>
<evidence type="ECO:0000256" key="2">
    <source>
        <dbReference type="ARBA" id="ARBA00022737"/>
    </source>
</evidence>
<dbReference type="EMBL" id="KV748623">
    <property type="protein sequence ID" value="OCL14084.1"/>
    <property type="molecule type" value="Genomic_DNA"/>
</dbReference>
<keyword evidence="7" id="KW-0539">Nucleus</keyword>
<dbReference type="InterPro" id="IPR048047">
    <property type="entry name" value="RSC1/2_bromodom"/>
</dbReference>
<dbReference type="PRINTS" id="PR00503">
    <property type="entry name" value="BROMODOMAIN"/>
</dbReference>
<dbReference type="AlphaFoldDB" id="A0A8E2JY69"/>
<dbReference type="Pfam" id="PF00439">
    <property type="entry name" value="Bromodomain"/>
    <property type="match status" value="2"/>
</dbReference>
<dbReference type="SUPFAM" id="SSF47370">
    <property type="entry name" value="Bromodomain"/>
    <property type="match status" value="2"/>
</dbReference>
<evidence type="ECO:0000256" key="6">
    <source>
        <dbReference type="ARBA" id="ARBA00023163"/>
    </source>
</evidence>
<proteinExistence type="predicted"/>
<feature type="compositionally biased region" description="Polar residues" evidence="9">
    <location>
        <begin position="678"/>
        <end position="689"/>
    </location>
</feature>
<feature type="domain" description="BAH" evidence="11">
    <location>
        <begin position="370"/>
        <end position="489"/>
    </location>
</feature>
<feature type="compositionally biased region" description="Acidic residues" evidence="9">
    <location>
        <begin position="156"/>
        <end position="186"/>
    </location>
</feature>
<evidence type="ECO:0000313" key="13">
    <source>
        <dbReference type="Proteomes" id="UP000250140"/>
    </source>
</evidence>
<dbReference type="OrthoDB" id="1742084at2759"/>
<gene>
    <name evidence="12" type="ORF">AOQ84DRAFT_429092</name>
</gene>
<dbReference type="GO" id="GO:0016586">
    <property type="term" value="C:RSC-type complex"/>
    <property type="evidence" value="ECO:0007669"/>
    <property type="project" value="InterPro"/>
</dbReference>
<evidence type="ECO:0000259" key="11">
    <source>
        <dbReference type="PROSITE" id="PS51038"/>
    </source>
</evidence>